<feature type="region of interest" description="Disordered" evidence="1">
    <location>
        <begin position="250"/>
        <end position="275"/>
    </location>
</feature>
<keyword evidence="5" id="KW-1185">Reference proteome</keyword>
<dbReference type="EMBL" id="SAUN01000001">
    <property type="protein sequence ID" value="RVX46544.1"/>
    <property type="molecule type" value="Genomic_DNA"/>
</dbReference>
<dbReference type="PROSITE" id="PS51257">
    <property type="entry name" value="PROKAR_LIPOPROTEIN"/>
    <property type="match status" value="1"/>
</dbReference>
<dbReference type="GO" id="GO:0015562">
    <property type="term" value="F:efflux transmembrane transporter activity"/>
    <property type="evidence" value="ECO:0007669"/>
    <property type="project" value="TreeGrafter"/>
</dbReference>
<dbReference type="AlphaFoldDB" id="A0A438MLB9"/>
<organism evidence="4 5">
    <name type="scientific">Nonomuraea polychroma</name>
    <dbReference type="NCBI Taxonomy" id="46176"/>
    <lineage>
        <taxon>Bacteria</taxon>
        <taxon>Bacillati</taxon>
        <taxon>Actinomycetota</taxon>
        <taxon>Actinomycetes</taxon>
        <taxon>Streptosporangiales</taxon>
        <taxon>Streptosporangiaceae</taxon>
        <taxon>Nonomuraea</taxon>
    </lineage>
</organism>
<dbReference type="PANTHER" id="PTHR30469">
    <property type="entry name" value="MULTIDRUG RESISTANCE PROTEIN MDTA"/>
    <property type="match status" value="1"/>
</dbReference>
<feature type="signal peptide" evidence="2">
    <location>
        <begin position="1"/>
        <end position="24"/>
    </location>
</feature>
<name>A0A438MLB9_9ACTN</name>
<reference evidence="4 5" key="1">
    <citation type="submission" date="2019-01" db="EMBL/GenBank/DDBJ databases">
        <title>Sequencing the genomes of 1000 actinobacteria strains.</title>
        <authorList>
            <person name="Klenk H.-P."/>
        </authorList>
    </citation>
    <scope>NUCLEOTIDE SEQUENCE [LARGE SCALE GENOMIC DNA]</scope>
    <source>
        <strain evidence="4 5">DSM 43925</strain>
    </source>
</reference>
<dbReference type="Proteomes" id="UP000284824">
    <property type="component" value="Unassembled WGS sequence"/>
</dbReference>
<dbReference type="OrthoDB" id="3518416at2"/>
<dbReference type="Gene3D" id="2.40.30.170">
    <property type="match status" value="1"/>
</dbReference>
<gene>
    <name evidence="4" type="ORF">EDD27_9434</name>
</gene>
<evidence type="ECO:0000313" key="4">
    <source>
        <dbReference type="EMBL" id="RVX46544.1"/>
    </source>
</evidence>
<accession>A0A438MLB9</accession>
<dbReference type="Pfam" id="PF25989">
    <property type="entry name" value="YknX_C"/>
    <property type="match status" value="1"/>
</dbReference>
<evidence type="ECO:0000259" key="3">
    <source>
        <dbReference type="Pfam" id="PF25989"/>
    </source>
</evidence>
<proteinExistence type="predicted"/>
<evidence type="ECO:0000256" key="2">
    <source>
        <dbReference type="SAM" id="SignalP"/>
    </source>
</evidence>
<feature type="domain" description="YknX-like C-terminal permuted SH3-like" evidence="3">
    <location>
        <begin position="388"/>
        <end position="450"/>
    </location>
</feature>
<dbReference type="Gene3D" id="1.10.287.470">
    <property type="entry name" value="Helix hairpin bin"/>
    <property type="match status" value="1"/>
</dbReference>
<dbReference type="PRINTS" id="PR01490">
    <property type="entry name" value="RTXTOXIND"/>
</dbReference>
<feature type="chain" id="PRO_5019557643" evidence="2">
    <location>
        <begin position="25"/>
        <end position="453"/>
    </location>
</feature>
<sequence length="453" mass="45992">MSRVTLRRGIAPLLVLLALTGCTSEEPSSVQLGDVRRAPVTEVVEAPATVGARASATLRSPAQGTVAKLYVREGDRVRKGDILAKIRSPQAQSQLEQARQASKMASPAGVAMPSVRLPSFDTRAFDRKVAAHFAKARKEAKKVEDARVREQLLEAIELAQQQHKAQTKALGTITAQLNRSINGVLSGVTSGLSSSMASLQAASKSQAKAAVKAAESTVKSLTIKAPFGGVVTLGRVSGGGGGGGVEGLLSQLPGGGGQQLPSLPSGGSSGGTPVATGVPVSAGDTIVTVTDVSTLLLDADVDETDVLLVKKGVKAAVELDAVPGATYTAVVTGIGVTPKEGTTGGVSYPVRLTLGAGAFDDGSEAPTPKPGMSAVTRLTVRESPSAVSAPASAIVSSGRESVVWVVRNGAAERRVVKLGAQGDAVVEVLSGLSVGDRIVVKGADSVRQGQRLP</sequence>
<evidence type="ECO:0000256" key="1">
    <source>
        <dbReference type="SAM" id="MobiDB-lite"/>
    </source>
</evidence>
<keyword evidence="2" id="KW-0732">Signal</keyword>
<evidence type="ECO:0000313" key="5">
    <source>
        <dbReference type="Proteomes" id="UP000284824"/>
    </source>
</evidence>
<comment type="caution">
    <text evidence="4">The sequence shown here is derived from an EMBL/GenBank/DDBJ whole genome shotgun (WGS) entry which is preliminary data.</text>
</comment>
<dbReference type="GO" id="GO:1990281">
    <property type="term" value="C:efflux pump complex"/>
    <property type="evidence" value="ECO:0007669"/>
    <property type="project" value="TreeGrafter"/>
</dbReference>
<dbReference type="SUPFAM" id="SSF111369">
    <property type="entry name" value="HlyD-like secretion proteins"/>
    <property type="match status" value="1"/>
</dbReference>
<dbReference type="InterPro" id="IPR058637">
    <property type="entry name" value="YknX-like_C"/>
</dbReference>
<dbReference type="Gene3D" id="2.40.50.100">
    <property type="match status" value="1"/>
</dbReference>
<protein>
    <submittedName>
        <fullName evidence="4">RND family efflux transporter MFP subunit</fullName>
    </submittedName>
</protein>
<dbReference type="Gene3D" id="2.40.420.20">
    <property type="match status" value="1"/>
</dbReference>